<feature type="region of interest" description="Disordered" evidence="5">
    <location>
        <begin position="1"/>
        <end position="36"/>
    </location>
</feature>
<evidence type="ECO:0000256" key="3">
    <source>
        <dbReference type="ARBA" id="ARBA00022833"/>
    </source>
</evidence>
<dbReference type="EMBL" id="JABWDY010020350">
    <property type="protein sequence ID" value="KAF5193225.1"/>
    <property type="molecule type" value="Genomic_DNA"/>
</dbReference>
<dbReference type="CDD" id="cd16499">
    <property type="entry name" value="RING-HC_Bre1-like"/>
    <property type="match status" value="1"/>
</dbReference>
<keyword evidence="4" id="KW-0175">Coiled coil</keyword>
<dbReference type="Gene3D" id="3.30.40.10">
    <property type="entry name" value="Zinc/RING finger domain, C3HC4 (zinc finger)"/>
    <property type="match status" value="1"/>
</dbReference>
<dbReference type="SUPFAM" id="SSF57850">
    <property type="entry name" value="RING/U-box"/>
    <property type="match status" value="1"/>
</dbReference>
<comment type="caution">
    <text evidence="7">The sequence shown here is derived from an EMBL/GenBank/DDBJ whole genome shotgun (WGS) entry which is preliminary data.</text>
</comment>
<reference evidence="7 8" key="1">
    <citation type="submission" date="2020-06" db="EMBL/GenBank/DDBJ databases">
        <title>Transcriptomic and genomic resources for Thalictrum thalictroides and T. hernandezii: Facilitating candidate gene discovery in an emerging model plant lineage.</title>
        <authorList>
            <person name="Arias T."/>
            <person name="Riano-Pachon D.M."/>
            <person name="Di Stilio V.S."/>
        </authorList>
    </citation>
    <scope>NUCLEOTIDE SEQUENCE [LARGE SCALE GENOMIC DNA]</scope>
    <source>
        <strain evidence="8">cv. WT478/WT964</strain>
        <tissue evidence="7">Leaves</tissue>
    </source>
</reference>
<sequence>MENTDGEEPEPKKRHLISVSSDMARSSPSSPQERPVDAAVLQYQNKKLVQQLDAQKHELHALEDKLRELRVKQCSYDNILIAVNKLWNQLVDDVIILGLQTGGIENGLEAMDNADYSRELAEKRRIEEELAEVHSSTLEMTSESGEAAIQRLQDEVKDCKAILKCGVCFDQPKEFVITKGFHLFSNPCIQRNLEIRHRKCPGCGTSFGQSDNRRRKMSLSLFQSSLSSSFQDTQIKSRRDPNLLSLPKSLFPSCERLLRRSSSSSTVTTLPFINASLMDNPVMWAGRLCVYYALLKAGLVGSSATPLISEGTNTDLGFSKWFEGLQGRSEEKEATNRRKLVKNWHPTTKGTLKRSYRVTSKSVGQRLLKAIAALLSDDDVFLDAASHKGCQIRRESAHGESVCCNNVRALFDELPTPHLVLEITAFPAGPLTEKDYAKAEKLEKVLRSGASI</sequence>
<keyword evidence="2" id="KW-0863">Zinc-finger</keyword>
<dbReference type="AlphaFoldDB" id="A0A7J6WA16"/>
<dbReference type="InterPro" id="IPR018957">
    <property type="entry name" value="Znf_C3HC4_RING-type"/>
</dbReference>
<dbReference type="OrthoDB" id="2020370at2759"/>
<evidence type="ECO:0000256" key="2">
    <source>
        <dbReference type="ARBA" id="ARBA00022771"/>
    </source>
</evidence>
<gene>
    <name evidence="7" type="ORF">FRX31_017192</name>
</gene>
<dbReference type="GO" id="GO:0009941">
    <property type="term" value="C:chloroplast envelope"/>
    <property type="evidence" value="ECO:0007669"/>
    <property type="project" value="TreeGrafter"/>
</dbReference>
<evidence type="ECO:0000256" key="1">
    <source>
        <dbReference type="ARBA" id="ARBA00022723"/>
    </source>
</evidence>
<dbReference type="PANTHER" id="PTHR37229">
    <property type="entry name" value="6,7-DIMETHYL-8-RIBITYLLUMAZINE SYNTHASE"/>
    <property type="match status" value="1"/>
</dbReference>
<feature type="domain" description="Zinc finger C3HC4 RING-type" evidence="6">
    <location>
        <begin position="165"/>
        <end position="203"/>
    </location>
</feature>
<keyword evidence="3" id="KW-0862">Zinc</keyword>
<accession>A0A7J6WA16</accession>
<evidence type="ECO:0000259" key="6">
    <source>
        <dbReference type="Pfam" id="PF00097"/>
    </source>
</evidence>
<evidence type="ECO:0000313" key="8">
    <source>
        <dbReference type="Proteomes" id="UP000554482"/>
    </source>
</evidence>
<feature type="coiled-coil region" evidence="4">
    <location>
        <begin position="45"/>
        <end position="72"/>
    </location>
</feature>
<dbReference type="PANTHER" id="PTHR37229:SF2">
    <property type="entry name" value="6,7-DIMETHYL-8-RIBITYLLUMAZINE SYNTHASE"/>
    <property type="match status" value="1"/>
</dbReference>
<feature type="compositionally biased region" description="Low complexity" evidence="5">
    <location>
        <begin position="18"/>
        <end position="30"/>
    </location>
</feature>
<dbReference type="GO" id="GO:0008270">
    <property type="term" value="F:zinc ion binding"/>
    <property type="evidence" value="ECO:0007669"/>
    <property type="project" value="UniProtKB-KW"/>
</dbReference>
<dbReference type="InterPro" id="IPR013083">
    <property type="entry name" value="Znf_RING/FYVE/PHD"/>
</dbReference>
<evidence type="ECO:0000256" key="4">
    <source>
        <dbReference type="SAM" id="Coils"/>
    </source>
</evidence>
<keyword evidence="1" id="KW-0479">Metal-binding</keyword>
<dbReference type="Proteomes" id="UP000554482">
    <property type="component" value="Unassembled WGS sequence"/>
</dbReference>
<name>A0A7J6WA16_THATH</name>
<keyword evidence="8" id="KW-1185">Reference proteome</keyword>
<organism evidence="7 8">
    <name type="scientific">Thalictrum thalictroides</name>
    <name type="common">Rue-anemone</name>
    <name type="synonym">Anemone thalictroides</name>
    <dbReference type="NCBI Taxonomy" id="46969"/>
    <lineage>
        <taxon>Eukaryota</taxon>
        <taxon>Viridiplantae</taxon>
        <taxon>Streptophyta</taxon>
        <taxon>Embryophyta</taxon>
        <taxon>Tracheophyta</taxon>
        <taxon>Spermatophyta</taxon>
        <taxon>Magnoliopsida</taxon>
        <taxon>Ranunculales</taxon>
        <taxon>Ranunculaceae</taxon>
        <taxon>Thalictroideae</taxon>
        <taxon>Thalictrum</taxon>
    </lineage>
</organism>
<dbReference type="Pfam" id="PF00097">
    <property type="entry name" value="zf-C3HC4"/>
    <property type="match status" value="1"/>
</dbReference>
<protein>
    <submittedName>
        <fullName evidence="7">E3 ubiquitin-protein ligase bre1-like</fullName>
    </submittedName>
</protein>
<proteinExistence type="predicted"/>
<evidence type="ECO:0000313" key="7">
    <source>
        <dbReference type="EMBL" id="KAF5193225.1"/>
    </source>
</evidence>
<evidence type="ECO:0000256" key="5">
    <source>
        <dbReference type="SAM" id="MobiDB-lite"/>
    </source>
</evidence>